<evidence type="ECO:0000313" key="4">
    <source>
        <dbReference type="Proteomes" id="UP000307244"/>
    </source>
</evidence>
<dbReference type="EMBL" id="SWBQ01000007">
    <property type="protein sequence ID" value="TKC03696.1"/>
    <property type="molecule type" value="Genomic_DNA"/>
</dbReference>
<dbReference type="InterPro" id="IPR013815">
    <property type="entry name" value="ATP_grasp_subdomain_1"/>
</dbReference>
<reference evidence="3 4" key="1">
    <citation type="submission" date="2019-04" db="EMBL/GenBank/DDBJ databases">
        <title>Pedobacter sp. RP-3-15 sp. nov., isolated from Arctic soil.</title>
        <authorList>
            <person name="Dahal R.H."/>
            <person name="Kim D.-U."/>
        </authorList>
    </citation>
    <scope>NUCLEOTIDE SEQUENCE [LARGE SCALE GENOMIC DNA]</scope>
    <source>
        <strain evidence="3 4">RP-3-15</strain>
    </source>
</reference>
<dbReference type="InterPro" id="IPR011761">
    <property type="entry name" value="ATP-grasp"/>
</dbReference>
<feature type="domain" description="ATP-grasp" evidence="2">
    <location>
        <begin position="137"/>
        <end position="324"/>
    </location>
</feature>
<name>A0A4U1CC84_9SPHI</name>
<keyword evidence="1" id="KW-0067">ATP-binding</keyword>
<dbReference type="OrthoDB" id="1407247at2"/>
<dbReference type="GO" id="GO:0046872">
    <property type="term" value="F:metal ion binding"/>
    <property type="evidence" value="ECO:0007669"/>
    <property type="project" value="InterPro"/>
</dbReference>
<dbReference type="Pfam" id="PF08443">
    <property type="entry name" value="RimK"/>
    <property type="match status" value="1"/>
</dbReference>
<protein>
    <recommendedName>
        <fullName evidence="2">ATP-grasp domain-containing protein</fullName>
    </recommendedName>
</protein>
<evidence type="ECO:0000259" key="2">
    <source>
        <dbReference type="PROSITE" id="PS50975"/>
    </source>
</evidence>
<dbReference type="Gene3D" id="3.30.470.20">
    <property type="entry name" value="ATP-grasp fold, B domain"/>
    <property type="match status" value="1"/>
</dbReference>
<comment type="caution">
    <text evidence="3">The sequence shown here is derived from an EMBL/GenBank/DDBJ whole genome shotgun (WGS) entry which is preliminary data.</text>
</comment>
<accession>A0A4U1CC84</accession>
<dbReference type="Proteomes" id="UP000307244">
    <property type="component" value="Unassembled WGS sequence"/>
</dbReference>
<dbReference type="PROSITE" id="PS50975">
    <property type="entry name" value="ATP_GRASP"/>
    <property type="match status" value="1"/>
</dbReference>
<keyword evidence="4" id="KW-1185">Reference proteome</keyword>
<dbReference type="AlphaFoldDB" id="A0A4U1CC84"/>
<dbReference type="InterPro" id="IPR013651">
    <property type="entry name" value="ATP-grasp_RimK-type"/>
</dbReference>
<dbReference type="RefSeq" id="WP_136837719.1">
    <property type="nucleotide sequence ID" value="NZ_SWBQ01000007.1"/>
</dbReference>
<evidence type="ECO:0000256" key="1">
    <source>
        <dbReference type="PROSITE-ProRule" id="PRU00409"/>
    </source>
</evidence>
<dbReference type="GO" id="GO:0005524">
    <property type="term" value="F:ATP binding"/>
    <property type="evidence" value="ECO:0007669"/>
    <property type="project" value="UniProtKB-UniRule"/>
</dbReference>
<sequence>MKEMTKVLKRLARVFRIIVTVKWLKLWSSYDSNAVIILWIPGGSLKYFGSDAFIWDMATLAGLLEEGKNFKIVYGKSIGKYHHKKIFFSISSHYNVYRFDDYTDILQHVTKQLEFQGNAVFPKHSETIFWENKSYMHGAFNDAKVNEPKTTIFNDFEALLNTRINFPFLIKAEHSCSSEGLYKISSWSDLADLISNEKFVRENKNIIVQELINMRKDLRVILVKDDIVLHYWRINQSEEWKPTSTSYGSKVDFDFFPEQWRQHIIQTFKSLKLTTGAFDITWQNDDLNTEPIYLEVSPFYQPNPKMKITKKAYAFYKQHFSLFNSWDAKYVDVVFKIKQKQVKAYLQDLITA</sequence>
<gene>
    <name evidence="3" type="ORF">FA047_19225</name>
</gene>
<dbReference type="Gene3D" id="3.30.1490.20">
    <property type="entry name" value="ATP-grasp fold, A domain"/>
    <property type="match status" value="1"/>
</dbReference>
<organism evidence="3 4">
    <name type="scientific">Pedobacter frigoris</name>
    <dbReference type="NCBI Taxonomy" id="2571272"/>
    <lineage>
        <taxon>Bacteria</taxon>
        <taxon>Pseudomonadati</taxon>
        <taxon>Bacteroidota</taxon>
        <taxon>Sphingobacteriia</taxon>
        <taxon>Sphingobacteriales</taxon>
        <taxon>Sphingobacteriaceae</taxon>
        <taxon>Pedobacter</taxon>
    </lineage>
</organism>
<evidence type="ECO:0000313" key="3">
    <source>
        <dbReference type="EMBL" id="TKC03696.1"/>
    </source>
</evidence>
<proteinExistence type="predicted"/>
<keyword evidence="1" id="KW-0547">Nucleotide-binding</keyword>
<dbReference type="SUPFAM" id="SSF56059">
    <property type="entry name" value="Glutathione synthetase ATP-binding domain-like"/>
    <property type="match status" value="1"/>
</dbReference>